<evidence type="ECO:0000313" key="1">
    <source>
        <dbReference type="EMBL" id="QJA57143.1"/>
    </source>
</evidence>
<sequence>MTDIVAQTEDEKGRQIHPVLHSIRSIEHGYKVVTTAGADEALVGTSTPAKEIVIQAQTDNTKAIAIGSSGVDASIATGTGIILYPGDWTPPIDIDDVADIYIDALASGEGCRYIYLT</sequence>
<proteinExistence type="predicted"/>
<accession>A0A6M3IIC3</accession>
<dbReference type="EMBL" id="MT141256">
    <property type="protein sequence ID" value="QJA57143.1"/>
    <property type="molecule type" value="Genomic_DNA"/>
</dbReference>
<gene>
    <name evidence="1" type="ORF">MM415B01704_0011</name>
</gene>
<name>A0A6M3IIC3_9ZZZZ</name>
<reference evidence="1" key="1">
    <citation type="submission" date="2020-03" db="EMBL/GenBank/DDBJ databases">
        <title>The deep terrestrial virosphere.</title>
        <authorList>
            <person name="Holmfeldt K."/>
            <person name="Nilsson E."/>
            <person name="Simone D."/>
            <person name="Lopez-Fernandez M."/>
            <person name="Wu X."/>
            <person name="de Brujin I."/>
            <person name="Lundin D."/>
            <person name="Andersson A."/>
            <person name="Bertilsson S."/>
            <person name="Dopson M."/>
        </authorList>
    </citation>
    <scope>NUCLEOTIDE SEQUENCE</scope>
    <source>
        <strain evidence="1">MM415B01704</strain>
    </source>
</reference>
<protein>
    <submittedName>
        <fullName evidence="1">Uncharacterized protein</fullName>
    </submittedName>
</protein>
<dbReference type="AlphaFoldDB" id="A0A6M3IIC3"/>
<organism evidence="1">
    <name type="scientific">viral metagenome</name>
    <dbReference type="NCBI Taxonomy" id="1070528"/>
    <lineage>
        <taxon>unclassified sequences</taxon>
        <taxon>metagenomes</taxon>
        <taxon>organismal metagenomes</taxon>
    </lineage>
</organism>